<feature type="region of interest" description="Disordered" evidence="1">
    <location>
        <begin position="1"/>
        <end position="28"/>
    </location>
</feature>
<name>A0A375J4F7_9BURK</name>
<gene>
    <name evidence="2" type="ORF">CBM2634_B140080</name>
</gene>
<protein>
    <submittedName>
        <fullName evidence="2">Uncharacterized protein</fullName>
    </submittedName>
</protein>
<organism evidence="2 3">
    <name type="scientific">Cupriavidus taiwanensis</name>
    <dbReference type="NCBI Taxonomy" id="164546"/>
    <lineage>
        <taxon>Bacteria</taxon>
        <taxon>Pseudomonadati</taxon>
        <taxon>Pseudomonadota</taxon>
        <taxon>Betaproteobacteria</taxon>
        <taxon>Burkholderiales</taxon>
        <taxon>Burkholderiaceae</taxon>
        <taxon>Cupriavidus</taxon>
    </lineage>
</organism>
<accession>A0A375J4F7</accession>
<evidence type="ECO:0000313" key="2">
    <source>
        <dbReference type="EMBL" id="SPS00068.1"/>
    </source>
</evidence>
<dbReference type="EMBL" id="OVTA01000037">
    <property type="protein sequence ID" value="SPS00068.1"/>
    <property type="molecule type" value="Genomic_DNA"/>
</dbReference>
<reference evidence="2 3" key="1">
    <citation type="submission" date="2018-01" db="EMBL/GenBank/DDBJ databases">
        <authorList>
            <person name="Gaut B.S."/>
            <person name="Morton B.R."/>
            <person name="Clegg M.T."/>
            <person name="Duvall M.R."/>
        </authorList>
    </citation>
    <scope>NUCLEOTIDE SEQUENCE [LARGE SCALE GENOMIC DNA]</scope>
    <source>
        <strain evidence="2">Cupriavidus taiwanensis cmp 52</strain>
    </source>
</reference>
<evidence type="ECO:0000256" key="1">
    <source>
        <dbReference type="SAM" id="MobiDB-lite"/>
    </source>
</evidence>
<proteinExistence type="predicted"/>
<sequence length="123" mass="13145">MASAPTGTAPGAKPSCSPNAPGLEDAQVPHGEIHYHRGEACQLLANEFVYCSLLVRRNSALGYHADGHQLGLVDWSADPGKQAHDGFVDSCYVCNDTTRQAVSEYVIDLADMRCRILASGSLQ</sequence>
<dbReference type="AlphaFoldDB" id="A0A375J4F7"/>
<dbReference type="Proteomes" id="UP000256805">
    <property type="component" value="Unassembled WGS sequence"/>
</dbReference>
<evidence type="ECO:0000313" key="3">
    <source>
        <dbReference type="Proteomes" id="UP000256805"/>
    </source>
</evidence>